<dbReference type="AlphaFoldDB" id="A0AAW2MP33"/>
<gene>
    <name evidence="2" type="ORF">Scaly_2208200</name>
</gene>
<dbReference type="EMBL" id="JACGWM010000013">
    <property type="protein sequence ID" value="KAL0333067.1"/>
    <property type="molecule type" value="Genomic_DNA"/>
</dbReference>
<dbReference type="InterPro" id="IPR013103">
    <property type="entry name" value="RVT_2"/>
</dbReference>
<dbReference type="Pfam" id="PF07727">
    <property type="entry name" value="RVT_2"/>
    <property type="match status" value="1"/>
</dbReference>
<feature type="domain" description="Reverse transcriptase Ty1/copia-type" evidence="1">
    <location>
        <begin position="70"/>
        <end position="310"/>
    </location>
</feature>
<dbReference type="PANTHER" id="PTHR11439:SF465">
    <property type="entry name" value="REVERSE TRANSCRIPTASE TY1_COPIA-TYPE DOMAIN-CONTAINING PROTEIN"/>
    <property type="match status" value="1"/>
</dbReference>
<dbReference type="InterPro" id="IPR043502">
    <property type="entry name" value="DNA/RNA_pol_sf"/>
</dbReference>
<organism evidence="2">
    <name type="scientific">Sesamum calycinum</name>
    <dbReference type="NCBI Taxonomy" id="2727403"/>
    <lineage>
        <taxon>Eukaryota</taxon>
        <taxon>Viridiplantae</taxon>
        <taxon>Streptophyta</taxon>
        <taxon>Embryophyta</taxon>
        <taxon>Tracheophyta</taxon>
        <taxon>Spermatophyta</taxon>
        <taxon>Magnoliopsida</taxon>
        <taxon>eudicotyledons</taxon>
        <taxon>Gunneridae</taxon>
        <taxon>Pentapetalae</taxon>
        <taxon>asterids</taxon>
        <taxon>lamiids</taxon>
        <taxon>Lamiales</taxon>
        <taxon>Pedaliaceae</taxon>
        <taxon>Sesamum</taxon>
    </lineage>
</organism>
<evidence type="ECO:0000259" key="1">
    <source>
        <dbReference type="Pfam" id="PF07727"/>
    </source>
</evidence>
<accession>A0AAW2MP33</accession>
<dbReference type="PANTHER" id="PTHR11439">
    <property type="entry name" value="GAG-POL-RELATED RETROTRANSPOSON"/>
    <property type="match status" value="1"/>
</dbReference>
<comment type="caution">
    <text evidence="2">The sequence shown here is derived from an EMBL/GenBank/DDBJ whole genome shotgun (WGS) entry which is preliminary data.</text>
</comment>
<evidence type="ECO:0000313" key="2">
    <source>
        <dbReference type="EMBL" id="KAL0333067.1"/>
    </source>
</evidence>
<proteinExistence type="predicted"/>
<reference evidence="2" key="2">
    <citation type="journal article" date="2024" name="Plant">
        <title>Genomic evolution and insights into agronomic trait innovations of Sesamum species.</title>
        <authorList>
            <person name="Miao H."/>
            <person name="Wang L."/>
            <person name="Qu L."/>
            <person name="Liu H."/>
            <person name="Sun Y."/>
            <person name="Le M."/>
            <person name="Wang Q."/>
            <person name="Wei S."/>
            <person name="Zheng Y."/>
            <person name="Lin W."/>
            <person name="Duan Y."/>
            <person name="Cao H."/>
            <person name="Xiong S."/>
            <person name="Wang X."/>
            <person name="Wei L."/>
            <person name="Li C."/>
            <person name="Ma Q."/>
            <person name="Ju M."/>
            <person name="Zhao R."/>
            <person name="Li G."/>
            <person name="Mu C."/>
            <person name="Tian Q."/>
            <person name="Mei H."/>
            <person name="Zhang T."/>
            <person name="Gao T."/>
            <person name="Zhang H."/>
        </authorList>
    </citation>
    <scope>NUCLEOTIDE SEQUENCE</scope>
    <source>
        <strain evidence="2">KEN8</strain>
    </source>
</reference>
<name>A0AAW2MP33_9LAMI</name>
<reference evidence="2" key="1">
    <citation type="submission" date="2020-06" db="EMBL/GenBank/DDBJ databases">
        <authorList>
            <person name="Li T."/>
            <person name="Hu X."/>
            <person name="Zhang T."/>
            <person name="Song X."/>
            <person name="Zhang H."/>
            <person name="Dai N."/>
            <person name="Sheng W."/>
            <person name="Hou X."/>
            <person name="Wei L."/>
        </authorList>
    </citation>
    <scope>NUCLEOTIDE SEQUENCE</scope>
    <source>
        <strain evidence="2">KEN8</strain>
        <tissue evidence="2">Leaf</tissue>
    </source>
</reference>
<protein>
    <submittedName>
        <fullName evidence="2">Mitochondrial protein</fullName>
    </submittedName>
</protein>
<sequence>MISSLIRAEIRRLMMGTNYSQSNLQDEFDEFSGFVTSFSSLQEPRFYAQAAKHLEWINAMKAEIQALESNKTWDITSLPEGKKAIGCRWVYKLKLKPDGTIDRYKARLVAISYNQVEGVDFIESFSPVAKAVKVRPMLAVAASEGWYIHQLNVNNAFLHGYLDEEIYMDTPEGYPVPLGHVCKLQKSFYGLKQASRQWNHEFTTKMELFGFKQSKNDYCLFTKLTSASFVALLVYVDDILIAGPSESHISEVKSYLDSLFTIKDLGTTKYFLGLEIARAPEGLALTQSKYIKDILQDMGLQTAKPTTTPLPAGIKFSAQADSALPHLAIYRQLIRRLLYLSFTRPDLSHATQQLMQILQTPCKQHWDAIVHLVRYLKGTPQKGLFFPSGTPLNLKAYCDANWASCMDTRRSLTGYCILGPALIS</sequence>
<dbReference type="SUPFAM" id="SSF56672">
    <property type="entry name" value="DNA/RNA polymerases"/>
    <property type="match status" value="1"/>
</dbReference>